<dbReference type="Proteomes" id="UP001341281">
    <property type="component" value="Chromosome 08"/>
</dbReference>
<reference evidence="1 2" key="1">
    <citation type="submission" date="2024-02" db="EMBL/GenBank/DDBJ databases">
        <title>High-quality chromosome-scale genome assembly of Pensacola bahiagrass (Paspalum notatum Flugge var. saurae).</title>
        <authorList>
            <person name="Vega J.M."/>
            <person name="Podio M."/>
            <person name="Orjuela J."/>
            <person name="Siena L.A."/>
            <person name="Pessino S.C."/>
            <person name="Combes M.C."/>
            <person name="Mariac C."/>
            <person name="Albertini E."/>
            <person name="Pupilli F."/>
            <person name="Ortiz J.P.A."/>
            <person name="Leblanc O."/>
        </authorList>
    </citation>
    <scope>NUCLEOTIDE SEQUENCE [LARGE SCALE GENOMIC DNA]</scope>
    <source>
        <strain evidence="1">R1</strain>
        <tissue evidence="1">Leaf</tissue>
    </source>
</reference>
<dbReference type="AlphaFoldDB" id="A0AAQ3XA07"/>
<dbReference type="EMBL" id="CP144752">
    <property type="protein sequence ID" value="WVZ91243.1"/>
    <property type="molecule type" value="Genomic_DNA"/>
</dbReference>
<sequence>MAPPRMVPALADVLLEEIFVRIDSPADLARASTACVAFHRLITDPSFLRRYRSLHPPLLLGFLDFDGCGFRPPDETHPSAALARAIARTTDLTFNGYYPRAAGAYWQLWDIRDGRVLFKSGPEDDNEVITEFAVCDPLARRCLQLPPIPNALLASVQVQKQYFEGSDAALVPSGEEDDDTSFRVIARMDFIEKVVAFVFSSDAWRWSVGTSISWYALSLPRGYDEMSWTADYAYGCFYWKFADLNGCLKLDMSSMEFSTVDLLPGFDFDMNFFTIVEAGEGRLGIFTLTNNDTSLCYCTVRQNGGERSDQLNLGDKIPLPAGLSSHPGLGLLLRHAAGVELGDDTGV</sequence>
<evidence type="ECO:0000313" key="2">
    <source>
        <dbReference type="Proteomes" id="UP001341281"/>
    </source>
</evidence>
<keyword evidence="2" id="KW-1185">Reference proteome</keyword>
<evidence type="ECO:0000313" key="1">
    <source>
        <dbReference type="EMBL" id="WVZ91243.1"/>
    </source>
</evidence>
<dbReference type="PANTHER" id="PTHR31264">
    <property type="entry name" value="OS07G0554500 PROTEIN-RELATED"/>
    <property type="match status" value="1"/>
</dbReference>
<name>A0AAQ3XA07_PASNO</name>
<organism evidence="1 2">
    <name type="scientific">Paspalum notatum var. saurae</name>
    <dbReference type="NCBI Taxonomy" id="547442"/>
    <lineage>
        <taxon>Eukaryota</taxon>
        <taxon>Viridiplantae</taxon>
        <taxon>Streptophyta</taxon>
        <taxon>Embryophyta</taxon>
        <taxon>Tracheophyta</taxon>
        <taxon>Spermatophyta</taxon>
        <taxon>Magnoliopsida</taxon>
        <taxon>Liliopsida</taxon>
        <taxon>Poales</taxon>
        <taxon>Poaceae</taxon>
        <taxon>PACMAD clade</taxon>
        <taxon>Panicoideae</taxon>
        <taxon>Andropogonodae</taxon>
        <taxon>Paspaleae</taxon>
        <taxon>Paspalinae</taxon>
        <taxon>Paspalum</taxon>
    </lineage>
</organism>
<gene>
    <name evidence="1" type="ORF">U9M48_037440</name>
</gene>
<dbReference type="InterPro" id="IPR036047">
    <property type="entry name" value="F-box-like_dom_sf"/>
</dbReference>
<protein>
    <recommendedName>
        <fullName evidence="3">F-box domain-containing protein</fullName>
    </recommendedName>
</protein>
<evidence type="ECO:0008006" key="3">
    <source>
        <dbReference type="Google" id="ProtNLM"/>
    </source>
</evidence>
<proteinExistence type="predicted"/>
<dbReference type="SUPFAM" id="SSF81383">
    <property type="entry name" value="F-box domain"/>
    <property type="match status" value="1"/>
</dbReference>
<dbReference type="PANTHER" id="PTHR31264:SF3">
    <property type="entry name" value="OS07G0554100 PROTEIN"/>
    <property type="match status" value="1"/>
</dbReference>
<accession>A0AAQ3XA07</accession>